<proteinExistence type="predicted"/>
<reference evidence="1 2" key="1">
    <citation type="submission" date="2020-03" db="EMBL/GenBank/DDBJ databases">
        <title>Genomic Encyclopedia of Type Strains, Phase IV (KMG-IV): sequencing the most valuable type-strain genomes for metagenomic binning, comparative biology and taxonomic classification.</title>
        <authorList>
            <person name="Goeker M."/>
        </authorList>
    </citation>
    <scope>NUCLEOTIDE SEQUENCE [LARGE SCALE GENOMIC DNA]</scope>
    <source>
        <strain evidence="1 2">DSM 29762</strain>
    </source>
</reference>
<sequence length="32" mass="3814">MVSKVLNYFKYLSLGFIFKIMKAITAKKRNME</sequence>
<protein>
    <submittedName>
        <fullName evidence="1">Uncharacterized protein</fullName>
    </submittedName>
</protein>
<evidence type="ECO:0000313" key="1">
    <source>
        <dbReference type="EMBL" id="NJB70556.1"/>
    </source>
</evidence>
<accession>A0A846QND5</accession>
<evidence type="ECO:0000313" key="2">
    <source>
        <dbReference type="Proteomes" id="UP000590442"/>
    </source>
</evidence>
<dbReference type="AlphaFoldDB" id="A0A846QND5"/>
<organism evidence="1 2">
    <name type="scientific">Saonia flava</name>
    <dbReference type="NCBI Taxonomy" id="523696"/>
    <lineage>
        <taxon>Bacteria</taxon>
        <taxon>Pseudomonadati</taxon>
        <taxon>Bacteroidota</taxon>
        <taxon>Flavobacteriia</taxon>
        <taxon>Flavobacteriales</taxon>
        <taxon>Flavobacteriaceae</taxon>
        <taxon>Saonia</taxon>
    </lineage>
</organism>
<comment type="caution">
    <text evidence="1">The sequence shown here is derived from an EMBL/GenBank/DDBJ whole genome shotgun (WGS) entry which is preliminary data.</text>
</comment>
<gene>
    <name evidence="1" type="ORF">GGR42_001018</name>
</gene>
<dbReference type="Proteomes" id="UP000590442">
    <property type="component" value="Unassembled WGS sequence"/>
</dbReference>
<dbReference type="EMBL" id="JAATJJ010000001">
    <property type="protein sequence ID" value="NJB70556.1"/>
    <property type="molecule type" value="Genomic_DNA"/>
</dbReference>
<keyword evidence="2" id="KW-1185">Reference proteome</keyword>
<name>A0A846QND5_9FLAO</name>